<dbReference type="PANTHER" id="PTHR34182">
    <property type="entry name" value="PROTEIN-EXPORT MEMBRANE PROTEIN SECG"/>
    <property type="match status" value="1"/>
</dbReference>
<keyword evidence="7 10" id="KW-1133">Transmembrane helix</keyword>
<keyword evidence="6 10" id="KW-0653">Protein transport</keyword>
<evidence type="ECO:0000256" key="11">
    <source>
        <dbReference type="SAM" id="MobiDB-lite"/>
    </source>
</evidence>
<name>A0A512RQE3_9BACT</name>
<dbReference type="GO" id="GO:0005886">
    <property type="term" value="C:plasma membrane"/>
    <property type="evidence" value="ECO:0007669"/>
    <property type="project" value="UniProtKB-SubCell"/>
</dbReference>
<evidence type="ECO:0000313" key="13">
    <source>
        <dbReference type="Proteomes" id="UP000321436"/>
    </source>
</evidence>
<dbReference type="OrthoDB" id="1122493at2"/>
<evidence type="ECO:0000313" key="12">
    <source>
        <dbReference type="EMBL" id="GEP97907.1"/>
    </source>
</evidence>
<dbReference type="AlphaFoldDB" id="A0A512RQE3"/>
<dbReference type="GO" id="GO:0015450">
    <property type="term" value="F:protein-transporting ATPase activity"/>
    <property type="evidence" value="ECO:0007669"/>
    <property type="project" value="UniProtKB-UniRule"/>
</dbReference>
<keyword evidence="8 10" id="KW-0811">Translocation</keyword>
<reference evidence="12 13" key="1">
    <citation type="submission" date="2019-07" db="EMBL/GenBank/DDBJ databases">
        <title>Whole genome shotgun sequence of Chitinophaga cymbidii NBRC 109752.</title>
        <authorList>
            <person name="Hosoyama A."/>
            <person name="Uohara A."/>
            <person name="Ohji S."/>
            <person name="Ichikawa N."/>
        </authorList>
    </citation>
    <scope>NUCLEOTIDE SEQUENCE [LARGE SCALE GENOMIC DNA]</scope>
    <source>
        <strain evidence="12 13">NBRC 109752</strain>
    </source>
</reference>
<keyword evidence="9 10" id="KW-0472">Membrane</keyword>
<sequence>MLIFFGILIVVACILLGFFVLVQNPKGGGLSGTFGGFGNQVMGVRQTTDVLEKGTWILAAVIAILCLTSAMFISRGPGGSTQQKSTIEQQGGGIGTPAPAAGGTAAPFQQGQQQQQPAAPQPDSGK</sequence>
<evidence type="ECO:0000256" key="10">
    <source>
        <dbReference type="RuleBase" id="RU365087"/>
    </source>
</evidence>
<keyword evidence="13" id="KW-1185">Reference proteome</keyword>
<evidence type="ECO:0000256" key="4">
    <source>
        <dbReference type="ARBA" id="ARBA00022475"/>
    </source>
</evidence>
<comment type="subcellular location">
    <subcellularLocation>
        <location evidence="1 10">Cell membrane</location>
        <topology evidence="1 10">Multi-pass membrane protein</topology>
    </subcellularLocation>
</comment>
<proteinExistence type="inferred from homology"/>
<feature type="region of interest" description="Disordered" evidence="11">
    <location>
        <begin position="76"/>
        <end position="126"/>
    </location>
</feature>
<evidence type="ECO:0000256" key="8">
    <source>
        <dbReference type="ARBA" id="ARBA00023010"/>
    </source>
</evidence>
<evidence type="ECO:0000256" key="7">
    <source>
        <dbReference type="ARBA" id="ARBA00022989"/>
    </source>
</evidence>
<dbReference type="GO" id="GO:0009306">
    <property type="term" value="P:protein secretion"/>
    <property type="evidence" value="ECO:0007669"/>
    <property type="project" value="UniProtKB-UniRule"/>
</dbReference>
<dbReference type="PANTHER" id="PTHR34182:SF1">
    <property type="entry name" value="PROTEIN-EXPORT MEMBRANE PROTEIN SECG"/>
    <property type="match status" value="1"/>
</dbReference>
<evidence type="ECO:0000256" key="3">
    <source>
        <dbReference type="ARBA" id="ARBA00022448"/>
    </source>
</evidence>
<dbReference type="EMBL" id="BKAU01000005">
    <property type="protein sequence ID" value="GEP97907.1"/>
    <property type="molecule type" value="Genomic_DNA"/>
</dbReference>
<gene>
    <name evidence="12" type="ORF">CCY01nite_41670</name>
</gene>
<evidence type="ECO:0000256" key="1">
    <source>
        <dbReference type="ARBA" id="ARBA00004651"/>
    </source>
</evidence>
<evidence type="ECO:0000256" key="2">
    <source>
        <dbReference type="ARBA" id="ARBA00008445"/>
    </source>
</evidence>
<comment type="caution">
    <text evidence="12">The sequence shown here is derived from an EMBL/GenBank/DDBJ whole genome shotgun (WGS) entry which is preliminary data.</text>
</comment>
<evidence type="ECO:0000256" key="5">
    <source>
        <dbReference type="ARBA" id="ARBA00022692"/>
    </source>
</evidence>
<dbReference type="GO" id="GO:0065002">
    <property type="term" value="P:intracellular protein transmembrane transport"/>
    <property type="evidence" value="ECO:0007669"/>
    <property type="project" value="TreeGrafter"/>
</dbReference>
<dbReference type="NCBIfam" id="TIGR00810">
    <property type="entry name" value="secG"/>
    <property type="match status" value="1"/>
</dbReference>
<keyword evidence="4 10" id="KW-1003">Cell membrane</keyword>
<comment type="function">
    <text evidence="10">Involved in protein export. Participates in an early event of protein translocation.</text>
</comment>
<organism evidence="12 13">
    <name type="scientific">Chitinophaga cymbidii</name>
    <dbReference type="NCBI Taxonomy" id="1096750"/>
    <lineage>
        <taxon>Bacteria</taxon>
        <taxon>Pseudomonadati</taxon>
        <taxon>Bacteroidota</taxon>
        <taxon>Chitinophagia</taxon>
        <taxon>Chitinophagales</taxon>
        <taxon>Chitinophagaceae</taxon>
        <taxon>Chitinophaga</taxon>
    </lineage>
</organism>
<dbReference type="RefSeq" id="WP_146865942.1">
    <property type="nucleotide sequence ID" value="NZ_BKAU01000005.1"/>
</dbReference>
<evidence type="ECO:0000256" key="6">
    <source>
        <dbReference type="ARBA" id="ARBA00022927"/>
    </source>
</evidence>
<accession>A0A512RQE3</accession>
<protein>
    <recommendedName>
        <fullName evidence="10">Protein-export membrane protein SecG</fullName>
    </recommendedName>
</protein>
<dbReference type="Pfam" id="PF03840">
    <property type="entry name" value="SecG"/>
    <property type="match status" value="1"/>
</dbReference>
<comment type="caution">
    <text evidence="10">Lacks conserved residue(s) required for the propagation of feature annotation.</text>
</comment>
<dbReference type="GO" id="GO:0043952">
    <property type="term" value="P:protein transport by the Sec complex"/>
    <property type="evidence" value="ECO:0007669"/>
    <property type="project" value="TreeGrafter"/>
</dbReference>
<keyword evidence="3 10" id="KW-0813">Transport</keyword>
<dbReference type="InterPro" id="IPR004692">
    <property type="entry name" value="SecG"/>
</dbReference>
<comment type="similarity">
    <text evidence="2 10">Belongs to the SecG family.</text>
</comment>
<feature type="transmembrane region" description="Helical" evidence="10">
    <location>
        <begin position="55"/>
        <end position="74"/>
    </location>
</feature>
<evidence type="ECO:0000256" key="9">
    <source>
        <dbReference type="ARBA" id="ARBA00023136"/>
    </source>
</evidence>
<dbReference type="Proteomes" id="UP000321436">
    <property type="component" value="Unassembled WGS sequence"/>
</dbReference>
<keyword evidence="5 10" id="KW-0812">Transmembrane</keyword>
<feature type="compositionally biased region" description="Low complexity" evidence="11">
    <location>
        <begin position="96"/>
        <end position="126"/>
    </location>
</feature>